<proteinExistence type="predicted"/>
<dbReference type="RefSeq" id="WP_052950318.1">
    <property type="nucleotide sequence ID" value="NZ_FQVC01000001.1"/>
</dbReference>
<dbReference type="InterPro" id="IPR002563">
    <property type="entry name" value="Flavin_Rdtase-like_dom"/>
</dbReference>
<dbReference type="PANTHER" id="PTHR30466">
    <property type="entry name" value="FLAVIN REDUCTASE"/>
    <property type="match status" value="1"/>
</dbReference>
<sequence>MTLALADFPLPDAMDLRSTEQPLVSNAEFRTAMSSMASTVSVVTASHDGEVLGRTATAVMSLAATPPSVLVSIDIESRLADLMAKSGRFSLAMLAQDQSDIGDAFAGKLGDIDRFSFGSWGQWPSGNPQLHGAVTTLDCEIIGSIETGTHVLFAGGIIQAETIASKSPLLWHRHGYHRLDGLD</sequence>
<keyword evidence="1" id="KW-0560">Oxidoreductase</keyword>
<protein>
    <submittedName>
        <fullName evidence="3">Flavin reductase</fullName>
    </submittedName>
</protein>
<dbReference type="Gene3D" id="2.30.110.10">
    <property type="entry name" value="Electron Transport, Fmn-binding Protein, Chain A"/>
    <property type="match status" value="1"/>
</dbReference>
<evidence type="ECO:0000313" key="4">
    <source>
        <dbReference type="Proteomes" id="UP000184533"/>
    </source>
</evidence>
<dbReference type="AlphaFoldDB" id="A0A1M4SXA9"/>
<evidence type="ECO:0000259" key="2">
    <source>
        <dbReference type="SMART" id="SM00903"/>
    </source>
</evidence>
<dbReference type="GO" id="GO:0042602">
    <property type="term" value="F:riboflavin reductase (NADPH) activity"/>
    <property type="evidence" value="ECO:0007669"/>
    <property type="project" value="TreeGrafter"/>
</dbReference>
<dbReference type="SUPFAM" id="SSF50475">
    <property type="entry name" value="FMN-binding split barrel"/>
    <property type="match status" value="1"/>
</dbReference>
<dbReference type="OrthoDB" id="7340984at2"/>
<feature type="domain" description="Flavin reductase like" evidence="2">
    <location>
        <begin position="33"/>
        <end position="178"/>
    </location>
</feature>
<organism evidence="3 4">
    <name type="scientific">Devosia limi DSM 17137</name>
    <dbReference type="NCBI Taxonomy" id="1121477"/>
    <lineage>
        <taxon>Bacteria</taxon>
        <taxon>Pseudomonadati</taxon>
        <taxon>Pseudomonadota</taxon>
        <taxon>Alphaproteobacteria</taxon>
        <taxon>Hyphomicrobiales</taxon>
        <taxon>Devosiaceae</taxon>
        <taxon>Devosia</taxon>
    </lineage>
</organism>
<gene>
    <name evidence="3" type="ORF">SAMN02745223_00185</name>
</gene>
<evidence type="ECO:0000313" key="3">
    <source>
        <dbReference type="EMBL" id="SHE36810.1"/>
    </source>
</evidence>
<dbReference type="InterPro" id="IPR012349">
    <property type="entry name" value="Split_barrel_FMN-bd"/>
</dbReference>
<name>A0A1M4SXA9_9HYPH</name>
<dbReference type="Proteomes" id="UP000184533">
    <property type="component" value="Unassembled WGS sequence"/>
</dbReference>
<evidence type="ECO:0000256" key="1">
    <source>
        <dbReference type="ARBA" id="ARBA00023002"/>
    </source>
</evidence>
<dbReference type="PANTHER" id="PTHR30466:SF1">
    <property type="entry name" value="FMN REDUCTASE (NADH) RUTF"/>
    <property type="match status" value="1"/>
</dbReference>
<reference evidence="3 4" key="1">
    <citation type="submission" date="2016-11" db="EMBL/GenBank/DDBJ databases">
        <authorList>
            <person name="Jaros S."/>
            <person name="Januszkiewicz K."/>
            <person name="Wedrychowicz H."/>
        </authorList>
    </citation>
    <scope>NUCLEOTIDE SEQUENCE [LARGE SCALE GENOMIC DNA]</scope>
    <source>
        <strain evidence="3 4">DSM 17137</strain>
    </source>
</reference>
<dbReference type="Pfam" id="PF01613">
    <property type="entry name" value="Flavin_Reduct"/>
    <property type="match status" value="1"/>
</dbReference>
<dbReference type="SMART" id="SM00903">
    <property type="entry name" value="Flavin_Reduct"/>
    <property type="match status" value="1"/>
</dbReference>
<dbReference type="GO" id="GO:0010181">
    <property type="term" value="F:FMN binding"/>
    <property type="evidence" value="ECO:0007669"/>
    <property type="project" value="InterPro"/>
</dbReference>
<dbReference type="InterPro" id="IPR050268">
    <property type="entry name" value="NADH-dep_flavin_reductase"/>
</dbReference>
<dbReference type="EMBL" id="FQVC01000001">
    <property type="protein sequence ID" value="SHE36810.1"/>
    <property type="molecule type" value="Genomic_DNA"/>
</dbReference>
<accession>A0A1M4SXA9</accession>